<dbReference type="NCBIfam" id="TIGR00254">
    <property type="entry name" value="GGDEF"/>
    <property type="match status" value="1"/>
</dbReference>
<evidence type="ECO:0000256" key="2">
    <source>
        <dbReference type="ARBA" id="ARBA00034247"/>
    </source>
</evidence>
<dbReference type="SUPFAM" id="SSF55073">
    <property type="entry name" value="Nucleotide cyclase"/>
    <property type="match status" value="1"/>
</dbReference>
<feature type="transmembrane region" description="Helical" evidence="4">
    <location>
        <begin position="98"/>
        <end position="115"/>
    </location>
</feature>
<feature type="domain" description="GGDEF" evidence="5">
    <location>
        <begin position="239"/>
        <end position="371"/>
    </location>
</feature>
<comment type="caution">
    <text evidence="6">The sequence shown here is derived from an EMBL/GenBank/DDBJ whole genome shotgun (WGS) entry which is preliminary data.</text>
</comment>
<dbReference type="InterPro" id="IPR029787">
    <property type="entry name" value="Nucleotide_cyclase"/>
</dbReference>
<keyword evidence="4" id="KW-0472">Membrane</keyword>
<dbReference type="SMART" id="SM00267">
    <property type="entry name" value="GGDEF"/>
    <property type="match status" value="1"/>
</dbReference>
<keyword evidence="3" id="KW-0175">Coiled coil</keyword>
<comment type="catalytic activity">
    <reaction evidence="2">
        <text>2 GTP = 3',3'-c-di-GMP + 2 diphosphate</text>
        <dbReference type="Rhea" id="RHEA:24898"/>
        <dbReference type="ChEBI" id="CHEBI:33019"/>
        <dbReference type="ChEBI" id="CHEBI:37565"/>
        <dbReference type="ChEBI" id="CHEBI:58805"/>
        <dbReference type="EC" id="2.7.7.65"/>
    </reaction>
</comment>
<feature type="transmembrane region" description="Helical" evidence="4">
    <location>
        <begin position="149"/>
        <end position="171"/>
    </location>
</feature>
<dbReference type="InterPro" id="IPR000160">
    <property type="entry name" value="GGDEF_dom"/>
</dbReference>
<evidence type="ECO:0000313" key="6">
    <source>
        <dbReference type="EMBL" id="GGY62382.1"/>
    </source>
</evidence>
<evidence type="ECO:0000256" key="4">
    <source>
        <dbReference type="SAM" id="Phobius"/>
    </source>
</evidence>
<dbReference type="Gene3D" id="3.30.70.270">
    <property type="match status" value="1"/>
</dbReference>
<name>A0ABQ3AQQ0_9GAMM</name>
<dbReference type="RefSeq" id="WP_189572701.1">
    <property type="nucleotide sequence ID" value="NZ_BMXV01000001.1"/>
</dbReference>
<keyword evidence="4" id="KW-1133">Transmembrane helix</keyword>
<feature type="transmembrane region" description="Helical" evidence="4">
    <location>
        <begin position="124"/>
        <end position="143"/>
    </location>
</feature>
<dbReference type="EC" id="2.7.7.65" evidence="1"/>
<dbReference type="PROSITE" id="PS50887">
    <property type="entry name" value="GGDEF"/>
    <property type="match status" value="1"/>
</dbReference>
<accession>A0ABQ3AQQ0</accession>
<gene>
    <name evidence="6" type="ORF">GCM10007071_06590</name>
</gene>
<dbReference type="InterPro" id="IPR043128">
    <property type="entry name" value="Rev_trsase/Diguanyl_cyclase"/>
</dbReference>
<dbReference type="PANTHER" id="PTHR45138:SF9">
    <property type="entry name" value="DIGUANYLATE CYCLASE DGCM-RELATED"/>
    <property type="match status" value="1"/>
</dbReference>
<dbReference type="CDD" id="cd01949">
    <property type="entry name" value="GGDEF"/>
    <property type="match status" value="1"/>
</dbReference>
<keyword evidence="4" id="KW-0812">Transmembrane</keyword>
<evidence type="ECO:0000313" key="7">
    <source>
        <dbReference type="Proteomes" id="UP000601597"/>
    </source>
</evidence>
<protein>
    <recommendedName>
        <fullName evidence="1">diguanylate cyclase</fullName>
        <ecNumber evidence="1">2.7.7.65</ecNumber>
    </recommendedName>
</protein>
<keyword evidence="7" id="KW-1185">Reference proteome</keyword>
<dbReference type="Pfam" id="PF00990">
    <property type="entry name" value="GGDEF"/>
    <property type="match status" value="1"/>
</dbReference>
<reference evidence="7" key="1">
    <citation type="journal article" date="2019" name="Int. J. Syst. Evol. Microbiol.">
        <title>The Global Catalogue of Microorganisms (GCM) 10K type strain sequencing project: providing services to taxonomists for standard genome sequencing and annotation.</title>
        <authorList>
            <consortium name="The Broad Institute Genomics Platform"/>
            <consortium name="The Broad Institute Genome Sequencing Center for Infectious Disease"/>
            <person name="Wu L."/>
            <person name="Ma J."/>
        </authorList>
    </citation>
    <scope>NUCLEOTIDE SEQUENCE [LARGE SCALE GENOMIC DNA]</scope>
    <source>
        <strain evidence="7">KCTC 22280</strain>
    </source>
</reference>
<dbReference type="EMBL" id="BMXV01000001">
    <property type="protein sequence ID" value="GGY62382.1"/>
    <property type="molecule type" value="Genomic_DNA"/>
</dbReference>
<dbReference type="PANTHER" id="PTHR45138">
    <property type="entry name" value="REGULATORY COMPONENTS OF SENSORY TRANSDUCTION SYSTEM"/>
    <property type="match status" value="1"/>
</dbReference>
<evidence type="ECO:0000256" key="1">
    <source>
        <dbReference type="ARBA" id="ARBA00012528"/>
    </source>
</evidence>
<dbReference type="InterPro" id="IPR007894">
    <property type="entry name" value="MASE2"/>
</dbReference>
<proteinExistence type="predicted"/>
<sequence length="379" mass="42767">MSAKQISHHLQPHWVVHMNRRIRSQSFAVAFLILATHVFFTELSPWLYPALAFSFLLWPQLAYLRARKSVNSMYSEFNNLIIDSVIFGMWISGLGYPVWIAFILSISIAVNLMVFRGPQGLMQALAGLAAGIVTGSLFAGLRFMPDTHWITTTLAISGISFHLLLVSYIAFTRNEVLHQSRKQQQLIEKELKQQIEENRLLQEQLQEQANRDPLTGLYNRRYLDDSLHREMARCLRQGEPLSLVLIDLDHFKKVNDEYGHSAGDYVINQLAAILTSLSRASDIVCRFGGEEFLVVLPGTGLEAAVARAEEYRRMFEETTMTIEGINLTVTLSAGVACSSREVLPHDLIRQADQALYRAKESGRNRVCSQAPSTDQAQKA</sequence>
<dbReference type="Proteomes" id="UP000601597">
    <property type="component" value="Unassembled WGS sequence"/>
</dbReference>
<evidence type="ECO:0000259" key="5">
    <source>
        <dbReference type="PROSITE" id="PS50887"/>
    </source>
</evidence>
<feature type="coiled-coil region" evidence="3">
    <location>
        <begin position="177"/>
        <end position="211"/>
    </location>
</feature>
<feature type="transmembrane region" description="Helical" evidence="4">
    <location>
        <begin position="21"/>
        <end position="40"/>
    </location>
</feature>
<organism evidence="6 7">
    <name type="scientific">Marinobacter zhanjiangensis</name>
    <dbReference type="NCBI Taxonomy" id="578215"/>
    <lineage>
        <taxon>Bacteria</taxon>
        <taxon>Pseudomonadati</taxon>
        <taxon>Pseudomonadota</taxon>
        <taxon>Gammaproteobacteria</taxon>
        <taxon>Pseudomonadales</taxon>
        <taxon>Marinobacteraceae</taxon>
        <taxon>Marinobacter</taxon>
    </lineage>
</organism>
<evidence type="ECO:0000256" key="3">
    <source>
        <dbReference type="SAM" id="Coils"/>
    </source>
</evidence>
<dbReference type="InterPro" id="IPR050469">
    <property type="entry name" value="Diguanylate_Cyclase"/>
</dbReference>
<dbReference type="Pfam" id="PF05230">
    <property type="entry name" value="MASE2"/>
    <property type="match status" value="1"/>
</dbReference>